<name>A0A182E3S3_ONCOC</name>
<proteinExistence type="predicted"/>
<dbReference type="AlphaFoldDB" id="A0A182E3S3"/>
<evidence type="ECO:0000313" key="2">
    <source>
        <dbReference type="Proteomes" id="UP000271087"/>
    </source>
</evidence>
<accession>A0A182E3S3</accession>
<keyword evidence="2" id="KW-1185">Reference proteome</keyword>
<evidence type="ECO:0000313" key="1">
    <source>
        <dbReference type="EMBL" id="VDK66718.1"/>
    </source>
</evidence>
<protein>
    <submittedName>
        <fullName evidence="3">Rho-GAP domain-containing protein</fullName>
    </submittedName>
</protein>
<evidence type="ECO:0000313" key="3">
    <source>
        <dbReference type="WBParaSite" id="nOo.2.0.1.t02632-RA"/>
    </source>
</evidence>
<reference evidence="1 2" key="2">
    <citation type="submission" date="2018-08" db="EMBL/GenBank/DDBJ databases">
        <authorList>
            <person name="Laetsch R D."/>
            <person name="Stevens L."/>
            <person name="Kumar S."/>
            <person name="Blaxter L. M."/>
        </authorList>
    </citation>
    <scope>NUCLEOTIDE SEQUENCE [LARGE SCALE GENOMIC DNA]</scope>
</reference>
<gene>
    <name evidence="1" type="ORF">NOO_LOCUS2632</name>
</gene>
<dbReference type="EMBL" id="UYRW01000431">
    <property type="protein sequence ID" value="VDK66718.1"/>
    <property type="molecule type" value="Genomic_DNA"/>
</dbReference>
<dbReference type="Proteomes" id="UP000271087">
    <property type="component" value="Unassembled WGS sequence"/>
</dbReference>
<organism evidence="3">
    <name type="scientific">Onchocerca ochengi</name>
    <name type="common">Filarial nematode worm</name>
    <dbReference type="NCBI Taxonomy" id="42157"/>
    <lineage>
        <taxon>Eukaryota</taxon>
        <taxon>Metazoa</taxon>
        <taxon>Ecdysozoa</taxon>
        <taxon>Nematoda</taxon>
        <taxon>Chromadorea</taxon>
        <taxon>Rhabditida</taxon>
        <taxon>Spirurina</taxon>
        <taxon>Spiruromorpha</taxon>
        <taxon>Filarioidea</taxon>
        <taxon>Onchocercidae</taxon>
        <taxon>Onchocerca</taxon>
    </lineage>
</organism>
<dbReference type="STRING" id="42157.A0A182E3S3"/>
<dbReference type="WBParaSite" id="nOo.2.0.1.t02632-RA">
    <property type="protein sequence ID" value="nOo.2.0.1.t02632-RA"/>
    <property type="gene ID" value="nOo.2.0.1.g02632"/>
</dbReference>
<reference evidence="3" key="1">
    <citation type="submission" date="2016-06" db="UniProtKB">
        <authorList>
            <consortium name="WormBaseParasite"/>
        </authorList>
    </citation>
    <scope>IDENTIFICATION</scope>
</reference>
<sequence>MRHHHKRRLFEEVCNHRFDILLIPMDLTEQEEDIDAKNEISEADCCQQSTSNFHQEGIQEDIKDVDDLAALVGNNVAVYNAAAFEQDLLQQA</sequence>